<name>A0A0F9BXL3_9ZZZZ</name>
<comment type="caution">
    <text evidence="1">The sequence shown here is derived from an EMBL/GenBank/DDBJ whole genome shotgun (WGS) entry which is preliminary data.</text>
</comment>
<dbReference type="AlphaFoldDB" id="A0A0F9BXL3"/>
<evidence type="ECO:0000313" key="1">
    <source>
        <dbReference type="EMBL" id="KKK89186.1"/>
    </source>
</evidence>
<evidence type="ECO:0008006" key="2">
    <source>
        <dbReference type="Google" id="ProtNLM"/>
    </source>
</evidence>
<sequence>MTFYMETQVTTLPVLSLEVCDQVRVRNQKPKINSDVVQEYAEAYQLGKIDEPLDVFQEQGTERYIVADGENRLLA</sequence>
<organism evidence="1">
    <name type="scientific">marine sediment metagenome</name>
    <dbReference type="NCBI Taxonomy" id="412755"/>
    <lineage>
        <taxon>unclassified sequences</taxon>
        <taxon>metagenomes</taxon>
        <taxon>ecological metagenomes</taxon>
    </lineage>
</organism>
<accession>A0A0F9BXL3</accession>
<protein>
    <recommendedName>
        <fullName evidence="2">ParB/Sulfiredoxin domain-containing protein</fullName>
    </recommendedName>
</protein>
<proteinExistence type="predicted"/>
<feature type="non-terminal residue" evidence="1">
    <location>
        <position position="75"/>
    </location>
</feature>
<gene>
    <name evidence="1" type="ORF">LCGC14_2735620</name>
</gene>
<dbReference type="EMBL" id="LAZR01049632">
    <property type="protein sequence ID" value="KKK89186.1"/>
    <property type="molecule type" value="Genomic_DNA"/>
</dbReference>
<reference evidence="1" key="1">
    <citation type="journal article" date="2015" name="Nature">
        <title>Complex archaea that bridge the gap between prokaryotes and eukaryotes.</title>
        <authorList>
            <person name="Spang A."/>
            <person name="Saw J.H."/>
            <person name="Jorgensen S.L."/>
            <person name="Zaremba-Niedzwiedzka K."/>
            <person name="Martijn J."/>
            <person name="Lind A.E."/>
            <person name="van Eijk R."/>
            <person name="Schleper C."/>
            <person name="Guy L."/>
            <person name="Ettema T.J."/>
        </authorList>
    </citation>
    <scope>NUCLEOTIDE SEQUENCE</scope>
</reference>